<reference evidence="1" key="2">
    <citation type="journal article" date="2015" name="Fish Shellfish Immunol.">
        <title>Early steps in the European eel (Anguilla anguilla)-Vibrio vulnificus interaction in the gills: Role of the RtxA13 toxin.</title>
        <authorList>
            <person name="Callol A."/>
            <person name="Pajuelo D."/>
            <person name="Ebbesson L."/>
            <person name="Teles M."/>
            <person name="MacKenzie S."/>
            <person name="Amaro C."/>
        </authorList>
    </citation>
    <scope>NUCLEOTIDE SEQUENCE</scope>
</reference>
<proteinExistence type="predicted"/>
<accession>A0A0E9RMM2</accession>
<evidence type="ECO:0000313" key="1">
    <source>
        <dbReference type="EMBL" id="JAH29613.1"/>
    </source>
</evidence>
<dbReference type="EMBL" id="GBXM01078964">
    <property type="protein sequence ID" value="JAH29613.1"/>
    <property type="molecule type" value="Transcribed_RNA"/>
</dbReference>
<organism evidence="1">
    <name type="scientific">Anguilla anguilla</name>
    <name type="common">European freshwater eel</name>
    <name type="synonym">Muraena anguilla</name>
    <dbReference type="NCBI Taxonomy" id="7936"/>
    <lineage>
        <taxon>Eukaryota</taxon>
        <taxon>Metazoa</taxon>
        <taxon>Chordata</taxon>
        <taxon>Craniata</taxon>
        <taxon>Vertebrata</taxon>
        <taxon>Euteleostomi</taxon>
        <taxon>Actinopterygii</taxon>
        <taxon>Neopterygii</taxon>
        <taxon>Teleostei</taxon>
        <taxon>Anguilliformes</taxon>
        <taxon>Anguillidae</taxon>
        <taxon>Anguilla</taxon>
    </lineage>
</organism>
<protein>
    <submittedName>
        <fullName evidence="1">Uncharacterized protein</fullName>
    </submittedName>
</protein>
<reference evidence="1" key="1">
    <citation type="submission" date="2014-11" db="EMBL/GenBank/DDBJ databases">
        <authorList>
            <person name="Amaro Gonzalez C."/>
        </authorList>
    </citation>
    <scope>NUCLEOTIDE SEQUENCE</scope>
</reference>
<name>A0A0E9RMM2_ANGAN</name>
<dbReference type="AlphaFoldDB" id="A0A0E9RMM2"/>
<sequence>MFSRVVEKLSIKVSLAISWDYMFPLQNYCSFISYLYICVCTVSCSG</sequence>